<dbReference type="Gene3D" id="3.30.300.30">
    <property type="match status" value="1"/>
</dbReference>
<dbReference type="SUPFAM" id="SSF56801">
    <property type="entry name" value="Acetyl-CoA synthetase-like"/>
    <property type="match status" value="1"/>
</dbReference>
<gene>
    <name evidence="7" type="ORF">E1181_06860</name>
</gene>
<keyword evidence="3" id="KW-0276">Fatty acid metabolism</keyword>
<dbReference type="Pfam" id="PF00501">
    <property type="entry name" value="AMP-binding"/>
    <property type="match status" value="1"/>
</dbReference>
<dbReference type="Gene3D" id="3.40.50.12780">
    <property type="entry name" value="N-terminal domain of ligase-like"/>
    <property type="match status" value="1"/>
</dbReference>
<dbReference type="GO" id="GO:0006633">
    <property type="term" value="P:fatty acid biosynthetic process"/>
    <property type="evidence" value="ECO:0007669"/>
    <property type="project" value="TreeGrafter"/>
</dbReference>
<dbReference type="GO" id="GO:0070566">
    <property type="term" value="F:adenylyltransferase activity"/>
    <property type="evidence" value="ECO:0007669"/>
    <property type="project" value="TreeGrafter"/>
</dbReference>
<reference evidence="7 8" key="1">
    <citation type="submission" date="2019-03" db="EMBL/GenBank/DDBJ databases">
        <title>Draft genome sequences of novel Actinobacteria.</title>
        <authorList>
            <person name="Sahin N."/>
            <person name="Ay H."/>
            <person name="Saygin H."/>
        </authorList>
    </citation>
    <scope>NUCLEOTIDE SEQUENCE [LARGE SCALE GENOMIC DNA]</scope>
    <source>
        <strain evidence="7 8">16K309</strain>
    </source>
</reference>
<dbReference type="FunFam" id="3.40.50.12780:FF:000013">
    <property type="entry name" value="Long-chain-fatty-acid--AMP ligase FadD32"/>
    <property type="match status" value="1"/>
</dbReference>
<protein>
    <submittedName>
        <fullName evidence="7">Fatty acyl-AMP ligase</fullName>
    </submittedName>
</protein>
<keyword evidence="8" id="KW-1185">Reference proteome</keyword>
<dbReference type="InterPro" id="IPR042099">
    <property type="entry name" value="ANL_N_sf"/>
</dbReference>
<accession>A0A4R4VQU6</accession>
<proteinExistence type="inferred from homology"/>
<feature type="domain" description="AMP-binding enzyme C-terminal" evidence="6">
    <location>
        <begin position="469"/>
        <end position="582"/>
    </location>
</feature>
<evidence type="ECO:0000256" key="1">
    <source>
        <dbReference type="ARBA" id="ARBA00006432"/>
    </source>
</evidence>
<name>A0A4R4VQU6_9PSEU</name>
<dbReference type="Proteomes" id="UP000295674">
    <property type="component" value="Unassembled WGS sequence"/>
</dbReference>
<evidence type="ECO:0000259" key="6">
    <source>
        <dbReference type="Pfam" id="PF23024"/>
    </source>
</evidence>
<dbReference type="PANTHER" id="PTHR22754:SF32">
    <property type="entry name" value="DISCO-INTERACTING PROTEIN 2"/>
    <property type="match status" value="1"/>
</dbReference>
<organism evidence="7 8">
    <name type="scientific">Saccharopolyspora terrae</name>
    <dbReference type="NCBI Taxonomy" id="2530384"/>
    <lineage>
        <taxon>Bacteria</taxon>
        <taxon>Bacillati</taxon>
        <taxon>Actinomycetota</taxon>
        <taxon>Actinomycetes</taxon>
        <taxon>Pseudonocardiales</taxon>
        <taxon>Pseudonocardiaceae</taxon>
        <taxon>Saccharopolyspora</taxon>
    </lineage>
</organism>
<evidence type="ECO:0000256" key="4">
    <source>
        <dbReference type="ARBA" id="ARBA00023098"/>
    </source>
</evidence>
<dbReference type="InterPro" id="IPR040097">
    <property type="entry name" value="FAAL/FAAC"/>
</dbReference>
<sequence>MRTTAEVIADAPASWLRDVEGASLSALLARCGQEMSDRLAVTHLDYGESPEGLAVSLTWAELDRRASAVAGALQRLSSAEDRVAVLVPQRVDYLVAFLGACRAGMVAVPLFAPDLPGHADRLAGVLADCEPSVVLTVADKLDPVRDFLRERELDGPQVVAVDEVPESAADDWEPVEQGPGELAYLQYTSGSTKAPTGVMITHGNVVANAAQAMSAYEAVAGRTPTVSWLPLFHDMGLMLALAAPLVAGTRSVLIDPVAFIERPVRWLQALSANPGAISAAPNFAYAYCAARVEDTDKVRLRLDHVRALIDGSEPVQAGAIDRFHGAFAECGLKARVHRSSYGLAEATVLVSASPAGAAPRRVHLDRERLAAGRAVLATGEDVSTLVSCGLPVDQLVRIVDQHTEQELPQDQVGEIWVRGANVGRGYWRRQEESACTFVPAADGAGHWLRTGDLGVIHEDELYVTGRIKDLIIVDGRNHYPQDVEETVEQAHPAVRRHSAAAFAVPTDDGESAVVAVERASRLAEHEVDLDALRQAVRSAVTGRHGLNVRELVVLDPGEVPRTSSGKISRSAARKHYLTGTLRGSS</sequence>
<evidence type="ECO:0000259" key="5">
    <source>
        <dbReference type="Pfam" id="PF00501"/>
    </source>
</evidence>
<dbReference type="RefSeq" id="WP_132673099.1">
    <property type="nucleotide sequence ID" value="NZ_SMKS01000007.1"/>
</dbReference>
<dbReference type="PANTHER" id="PTHR22754">
    <property type="entry name" value="DISCO-INTERACTING PROTEIN 2 DIP2 -RELATED"/>
    <property type="match status" value="1"/>
</dbReference>
<keyword evidence="2 7" id="KW-0436">Ligase</keyword>
<feature type="domain" description="AMP-dependent synthetase/ligase" evidence="5">
    <location>
        <begin position="37"/>
        <end position="427"/>
    </location>
</feature>
<evidence type="ECO:0000313" key="7">
    <source>
        <dbReference type="EMBL" id="TDD08279.1"/>
    </source>
</evidence>
<dbReference type="CDD" id="cd05931">
    <property type="entry name" value="FAAL"/>
    <property type="match status" value="1"/>
</dbReference>
<dbReference type="GO" id="GO:0071766">
    <property type="term" value="P:Actinobacterium-type cell wall biogenesis"/>
    <property type="evidence" value="ECO:0007669"/>
    <property type="project" value="UniProtKB-ARBA"/>
</dbReference>
<comment type="caution">
    <text evidence="7">The sequence shown here is derived from an EMBL/GenBank/DDBJ whole genome shotgun (WGS) entry which is preliminary data.</text>
</comment>
<keyword evidence="4" id="KW-0443">Lipid metabolism</keyword>
<evidence type="ECO:0000256" key="2">
    <source>
        <dbReference type="ARBA" id="ARBA00022598"/>
    </source>
</evidence>
<comment type="similarity">
    <text evidence="1">Belongs to the ATP-dependent AMP-binding enzyme family.</text>
</comment>
<dbReference type="OrthoDB" id="3671040at2"/>
<evidence type="ECO:0000256" key="3">
    <source>
        <dbReference type="ARBA" id="ARBA00022832"/>
    </source>
</evidence>
<dbReference type="Pfam" id="PF23024">
    <property type="entry name" value="AMP-dom_DIP2-like"/>
    <property type="match status" value="1"/>
</dbReference>
<dbReference type="GO" id="GO:0016874">
    <property type="term" value="F:ligase activity"/>
    <property type="evidence" value="ECO:0007669"/>
    <property type="project" value="UniProtKB-KW"/>
</dbReference>
<dbReference type="InterPro" id="IPR025110">
    <property type="entry name" value="AMP-bd_C"/>
</dbReference>
<dbReference type="EMBL" id="SMKS01000007">
    <property type="protein sequence ID" value="TDD08279.1"/>
    <property type="molecule type" value="Genomic_DNA"/>
</dbReference>
<dbReference type="InterPro" id="IPR045851">
    <property type="entry name" value="AMP-bd_C_sf"/>
</dbReference>
<dbReference type="GO" id="GO:0005886">
    <property type="term" value="C:plasma membrane"/>
    <property type="evidence" value="ECO:0007669"/>
    <property type="project" value="TreeGrafter"/>
</dbReference>
<dbReference type="InterPro" id="IPR000873">
    <property type="entry name" value="AMP-dep_synth/lig_dom"/>
</dbReference>
<evidence type="ECO:0000313" key="8">
    <source>
        <dbReference type="Proteomes" id="UP000295674"/>
    </source>
</evidence>
<dbReference type="AlphaFoldDB" id="A0A4R4VQU6"/>